<dbReference type="EMBL" id="ADBJ01000028">
    <property type="protein sequence ID" value="EFA80674.1"/>
    <property type="molecule type" value="Genomic_DNA"/>
</dbReference>
<dbReference type="RefSeq" id="XP_020432794.1">
    <property type="nucleotide sequence ID" value="XM_020577120.1"/>
</dbReference>
<comment type="caution">
    <text evidence="1">The sequence shown here is derived from an EMBL/GenBank/DDBJ whole genome shotgun (WGS) entry which is preliminary data.</text>
</comment>
<dbReference type="AlphaFoldDB" id="D3BCN2"/>
<name>D3BCN2_HETP5</name>
<sequence>MSIPTKITTTTATAAPVLLEREMNEWFTSLQCHTQECSQCSTTAIKSSSLTTLSSTSSIHIHIYHHYSNQSKNCFLTFTKKISFNGIKLNH</sequence>
<protein>
    <submittedName>
        <fullName evidence="1">Uncharacterized protein</fullName>
    </submittedName>
</protein>
<reference evidence="1 2" key="1">
    <citation type="journal article" date="2011" name="Genome Res.">
        <title>Phylogeny-wide analysis of social amoeba genomes highlights ancient origins for complex intercellular communication.</title>
        <authorList>
            <person name="Heidel A.J."/>
            <person name="Lawal H.M."/>
            <person name="Felder M."/>
            <person name="Schilde C."/>
            <person name="Helps N.R."/>
            <person name="Tunggal B."/>
            <person name="Rivero F."/>
            <person name="John U."/>
            <person name="Schleicher M."/>
            <person name="Eichinger L."/>
            <person name="Platzer M."/>
            <person name="Noegel A.A."/>
            <person name="Schaap P."/>
            <person name="Gloeckner G."/>
        </authorList>
    </citation>
    <scope>NUCLEOTIDE SEQUENCE [LARGE SCALE GENOMIC DNA]</scope>
    <source>
        <strain evidence="2">ATCC 26659 / Pp 5 / PN500</strain>
    </source>
</reference>
<evidence type="ECO:0000313" key="2">
    <source>
        <dbReference type="Proteomes" id="UP000001396"/>
    </source>
</evidence>
<evidence type="ECO:0000313" key="1">
    <source>
        <dbReference type="EMBL" id="EFA80674.1"/>
    </source>
</evidence>
<organism evidence="1 2">
    <name type="scientific">Heterostelium pallidum (strain ATCC 26659 / Pp 5 / PN500)</name>
    <name type="common">Cellular slime mold</name>
    <name type="synonym">Polysphondylium pallidum</name>
    <dbReference type="NCBI Taxonomy" id="670386"/>
    <lineage>
        <taxon>Eukaryota</taxon>
        <taxon>Amoebozoa</taxon>
        <taxon>Evosea</taxon>
        <taxon>Eumycetozoa</taxon>
        <taxon>Dictyostelia</taxon>
        <taxon>Acytosteliales</taxon>
        <taxon>Acytosteliaceae</taxon>
        <taxon>Heterostelium</taxon>
    </lineage>
</organism>
<keyword evidence="2" id="KW-1185">Reference proteome</keyword>
<accession>D3BCN2</accession>
<dbReference type="GeneID" id="31361740"/>
<gene>
    <name evidence="1" type="ORF">PPL_06257</name>
</gene>
<dbReference type="InParanoid" id="D3BCN2"/>
<dbReference type="Proteomes" id="UP000001396">
    <property type="component" value="Unassembled WGS sequence"/>
</dbReference>
<proteinExistence type="predicted"/>